<dbReference type="InterPro" id="IPR000073">
    <property type="entry name" value="AB_hydrolase_1"/>
</dbReference>
<protein>
    <submittedName>
        <fullName evidence="2">Alpha/beta fold hydrolase</fullName>
    </submittedName>
</protein>
<dbReference type="InterPro" id="IPR050471">
    <property type="entry name" value="AB_hydrolase"/>
</dbReference>
<dbReference type="PANTHER" id="PTHR43433">
    <property type="entry name" value="HYDROLASE, ALPHA/BETA FOLD FAMILY PROTEIN"/>
    <property type="match status" value="1"/>
</dbReference>
<accession>A0ABV5SJF2</accession>
<organism evidence="2 3">
    <name type="scientific">Nonomuraea helvata</name>
    <dbReference type="NCBI Taxonomy" id="37484"/>
    <lineage>
        <taxon>Bacteria</taxon>
        <taxon>Bacillati</taxon>
        <taxon>Actinomycetota</taxon>
        <taxon>Actinomycetes</taxon>
        <taxon>Streptosporangiales</taxon>
        <taxon>Streptosporangiaceae</taxon>
        <taxon>Nonomuraea</taxon>
    </lineage>
</organism>
<comment type="caution">
    <text evidence="2">The sequence shown here is derived from an EMBL/GenBank/DDBJ whole genome shotgun (WGS) entry which is preliminary data.</text>
</comment>
<evidence type="ECO:0000313" key="3">
    <source>
        <dbReference type="Proteomes" id="UP001589532"/>
    </source>
</evidence>
<name>A0ABV5SJF2_9ACTN</name>
<dbReference type="SUPFAM" id="SSF53474">
    <property type="entry name" value="alpha/beta-Hydrolases"/>
    <property type="match status" value="1"/>
</dbReference>
<keyword evidence="2" id="KW-0378">Hydrolase</keyword>
<dbReference type="Gene3D" id="3.40.50.1820">
    <property type="entry name" value="alpha/beta hydrolase"/>
    <property type="match status" value="1"/>
</dbReference>
<reference evidence="2 3" key="1">
    <citation type="submission" date="2024-09" db="EMBL/GenBank/DDBJ databases">
        <authorList>
            <person name="Sun Q."/>
            <person name="Mori K."/>
        </authorList>
    </citation>
    <scope>NUCLEOTIDE SEQUENCE [LARGE SCALE GENOMIC DNA]</scope>
    <source>
        <strain evidence="2 3">JCM 3143</strain>
    </source>
</reference>
<evidence type="ECO:0000259" key="1">
    <source>
        <dbReference type="Pfam" id="PF12697"/>
    </source>
</evidence>
<dbReference type="Proteomes" id="UP001589532">
    <property type="component" value="Unassembled WGS sequence"/>
</dbReference>
<dbReference type="Pfam" id="PF12697">
    <property type="entry name" value="Abhydrolase_6"/>
    <property type="match status" value="1"/>
</dbReference>
<evidence type="ECO:0000313" key="2">
    <source>
        <dbReference type="EMBL" id="MFB9631800.1"/>
    </source>
</evidence>
<dbReference type="InterPro" id="IPR029058">
    <property type="entry name" value="AB_hydrolase_fold"/>
</dbReference>
<dbReference type="GO" id="GO:0016787">
    <property type="term" value="F:hydrolase activity"/>
    <property type="evidence" value="ECO:0007669"/>
    <property type="project" value="UniProtKB-KW"/>
</dbReference>
<gene>
    <name evidence="2" type="ORF">ACFFSA_52815</name>
</gene>
<proteinExistence type="predicted"/>
<keyword evidence="3" id="KW-1185">Reference proteome</keyword>
<dbReference type="PANTHER" id="PTHR43433:SF5">
    <property type="entry name" value="AB HYDROLASE-1 DOMAIN-CONTAINING PROTEIN"/>
    <property type="match status" value="1"/>
</dbReference>
<sequence>MPTSLLTITDAAVISTDKTRIGYRSVGTGPALVMVQGAMGTCENFVELAGMLSGSFTVILPDRRGRGLSPRPFEPGHQVARDVEDLAAVLDATGATDVFGLSTGALVALEAARALPGIRRVAAFDPPIYLDGLPARLIARFHREAARDDVPGMLITAMKVTRLAPRLVELIPRRLLEAGMRLALRREARGEPGRYASTEQLARALPYEVAIVEELQDIMRFAAIDAEVLLLGAEQSPAYMRAGLAALAGLLPAAERVELAGVGHGAAWNADRGGDPQAVVPALRRFFGPQPD</sequence>
<feature type="domain" description="AB hydrolase-1" evidence="1">
    <location>
        <begin position="33"/>
        <end position="279"/>
    </location>
</feature>
<dbReference type="RefSeq" id="WP_344993942.1">
    <property type="nucleotide sequence ID" value="NZ_BAAAXV010000008.1"/>
</dbReference>
<dbReference type="EMBL" id="JBHMBW010000108">
    <property type="protein sequence ID" value="MFB9631800.1"/>
    <property type="molecule type" value="Genomic_DNA"/>
</dbReference>